<comment type="caution">
    <text evidence="2">The sequence shown here is derived from an EMBL/GenBank/DDBJ whole genome shotgun (WGS) entry which is preliminary data.</text>
</comment>
<name>I2GLL7_9BACT</name>
<gene>
    <name evidence="2" type="ORF">BN8_03998</name>
</gene>
<accession>I2GLL7</accession>
<dbReference type="Proteomes" id="UP000009309">
    <property type="component" value="Unassembled WGS sequence"/>
</dbReference>
<evidence type="ECO:0000256" key="1">
    <source>
        <dbReference type="SAM" id="MobiDB-lite"/>
    </source>
</evidence>
<proteinExistence type="predicted"/>
<feature type="region of interest" description="Disordered" evidence="1">
    <location>
        <begin position="1"/>
        <end position="32"/>
    </location>
</feature>
<evidence type="ECO:0000313" key="3">
    <source>
        <dbReference type="Proteomes" id="UP000009309"/>
    </source>
</evidence>
<organism evidence="2 3">
    <name type="scientific">Fibrisoma limi BUZ 3</name>
    <dbReference type="NCBI Taxonomy" id="1185876"/>
    <lineage>
        <taxon>Bacteria</taxon>
        <taxon>Pseudomonadati</taxon>
        <taxon>Bacteroidota</taxon>
        <taxon>Cytophagia</taxon>
        <taxon>Cytophagales</taxon>
        <taxon>Spirosomataceae</taxon>
        <taxon>Fibrisoma</taxon>
    </lineage>
</organism>
<feature type="compositionally biased region" description="Polar residues" evidence="1">
    <location>
        <begin position="1"/>
        <end position="24"/>
    </location>
</feature>
<sequence>MLTNPFTATATSEPLSTDLTTLLPATQKLPER</sequence>
<evidence type="ECO:0000313" key="2">
    <source>
        <dbReference type="EMBL" id="CCH54793.1"/>
    </source>
</evidence>
<protein>
    <submittedName>
        <fullName evidence="2">Uncharacterized protein</fullName>
    </submittedName>
</protein>
<dbReference type="AlphaFoldDB" id="I2GLL7"/>
<reference evidence="2 3" key="1">
    <citation type="journal article" date="2012" name="J. Bacteriol.">
        <title>Genome Sequence of the Filamentous Bacterium Fibrisoma limi BUZ 3T.</title>
        <authorList>
            <person name="Filippini M."/>
            <person name="Qi W."/>
            <person name="Jaenicke S."/>
            <person name="Goesmann A."/>
            <person name="Smits T.H."/>
            <person name="Bagheri H.C."/>
        </authorList>
    </citation>
    <scope>NUCLEOTIDE SEQUENCE [LARGE SCALE GENOMIC DNA]</scope>
    <source>
        <strain evidence="3">BUZ 3T</strain>
    </source>
</reference>
<dbReference type="EMBL" id="CAIT01000007">
    <property type="protein sequence ID" value="CCH54793.1"/>
    <property type="molecule type" value="Genomic_DNA"/>
</dbReference>
<keyword evidence="3" id="KW-1185">Reference proteome</keyword>